<dbReference type="OrthoDB" id="6477274at2"/>
<dbReference type="HOGENOM" id="CLU_063205_0_1_6"/>
<keyword evidence="2" id="KW-0614">Plasmid</keyword>
<dbReference type="RefSeq" id="WP_013087275.1">
    <property type="nucleotide sequence ID" value="NC_014108.1"/>
</dbReference>
<dbReference type="InterPro" id="IPR031339">
    <property type="entry name" value="DUF4942"/>
</dbReference>
<organism evidence="2 3">
    <name type="scientific">Enterobacter cloacae subsp. cloacae (strain ATCC 13047 / DSM 30054 / NBRC 13535 / NCTC 10005 / WDCM 00083 / NCDC 279-56)</name>
    <dbReference type="NCBI Taxonomy" id="716541"/>
    <lineage>
        <taxon>Bacteria</taxon>
        <taxon>Pseudomonadati</taxon>
        <taxon>Pseudomonadota</taxon>
        <taxon>Gammaproteobacteria</taxon>
        <taxon>Enterobacterales</taxon>
        <taxon>Enterobacteriaceae</taxon>
        <taxon>Enterobacter</taxon>
        <taxon>Enterobacter cloacae complex</taxon>
    </lineage>
</organism>
<keyword evidence="3" id="KW-1185">Reference proteome</keyword>
<evidence type="ECO:0000313" key="3">
    <source>
        <dbReference type="Proteomes" id="UP000002363"/>
    </source>
</evidence>
<dbReference type="Pfam" id="PF13708">
    <property type="entry name" value="DUF4942"/>
    <property type="match status" value="1"/>
</dbReference>
<geneLocation type="plasmid" evidence="2 3">
    <name>pECL_B</name>
</geneLocation>
<reference evidence="2 3" key="1">
    <citation type="journal article" date="2010" name="J. Bacteriol.">
        <title>Complete genome sequence of Enterobacter cloacae subsp. cloacae type strain ATCC 13047.</title>
        <authorList>
            <person name="Ren Y."/>
            <person name="Ren Y."/>
            <person name="Zhou Z."/>
            <person name="Guo X."/>
            <person name="Li Y."/>
            <person name="Feng L."/>
            <person name="Wang L."/>
        </authorList>
    </citation>
    <scope>NUCLEOTIDE SEQUENCE [LARGE SCALE GENOMIC DNA]</scope>
    <source>
        <strain evidence="3">ATCC 13047 / DSM 30054 / NBRC 13535 / NCTC 10005 / WDCM 00083 / NCDC 279-56</strain>
        <plasmid evidence="2">pECL_B</plasmid>
    </source>
</reference>
<accession>A0A0H3CTS3</accession>
<proteinExistence type="predicted"/>
<dbReference type="AlphaFoldDB" id="A0A0H3CTS3"/>
<evidence type="ECO:0000259" key="1">
    <source>
        <dbReference type="Pfam" id="PF13708"/>
    </source>
</evidence>
<dbReference type="EnsemblBacteria" id="ADF64967">
    <property type="protein sequence ID" value="ADF64967"/>
    <property type="gene ID" value="ECL_B005"/>
</dbReference>
<name>A0A0H3CTS3_ENTCC</name>
<dbReference type="Proteomes" id="UP000002363">
    <property type="component" value="Plasmid pECL_B"/>
</dbReference>
<feature type="domain" description="DUF4942" evidence="1">
    <location>
        <begin position="88"/>
        <end position="275"/>
    </location>
</feature>
<protein>
    <recommendedName>
        <fullName evidence="1">DUF4942 domain-containing protein</fullName>
    </recommendedName>
</protein>
<dbReference type="EMBL" id="CP001920">
    <property type="protein sequence ID" value="ADF64967.1"/>
    <property type="molecule type" value="Genomic_DNA"/>
</dbReference>
<dbReference type="PATRIC" id="fig|716541.4.peg.228"/>
<evidence type="ECO:0000313" key="2">
    <source>
        <dbReference type="EMBL" id="ADF64967.1"/>
    </source>
</evidence>
<gene>
    <name evidence="2" type="ordered locus">ECL_B005</name>
</gene>
<dbReference type="KEGG" id="enc:ECL_B005"/>
<sequence>MTTAINPEIVCEFASSSEVIPSISIENILTRAAYAMTTFSDGLAKLREAQQLMKDTTDDKMYGYIEVVRNGLGGSSDDATIKRMKRLLDAGIWSRLMNETGMKTLMSHKQIDDWEKQLDTENMPEATLDNILSSFRALNQDKGQIFEQGVTDVFKKLSWDYKTNCPCKIGKKIIVNSMVGSSYSKNCYYVTDEGRNKLNDLEKMMSILDGRNVPDHRIAAGALFYDFTRENMWNGENFEHEYFTVKYFKARTGHIIFKRMDLVDKLNDIISRQYGTVLPSRV</sequence>